<gene>
    <name evidence="2" type="ORF">RGR602_PC02322</name>
</gene>
<evidence type="ECO:0000313" key="3">
    <source>
        <dbReference type="Proteomes" id="UP000031368"/>
    </source>
</evidence>
<evidence type="ECO:0000256" key="1">
    <source>
        <dbReference type="SAM" id="MobiDB-lite"/>
    </source>
</evidence>
<keyword evidence="3" id="KW-1185">Reference proteome</keyword>
<geneLocation type="plasmid" evidence="2 3">
    <name>pRgalR602c</name>
</geneLocation>
<dbReference type="HOGENOM" id="CLU_2181793_0_0_5"/>
<reference evidence="2 3" key="1">
    <citation type="submission" date="2013-11" db="EMBL/GenBank/DDBJ databases">
        <title>Complete genome sequence of Rhizobium gallicum bv. gallicum R602.</title>
        <authorList>
            <person name="Bustos P."/>
            <person name="Santamaria R.I."/>
            <person name="Lozano L."/>
            <person name="Acosta J.L."/>
            <person name="Ormeno-Orrillo E."/>
            <person name="Rogel M.A."/>
            <person name="Romero D."/>
            <person name="Cevallos M.A."/>
            <person name="Martinez-Romero E."/>
            <person name="Gonzalez V."/>
        </authorList>
    </citation>
    <scope>NUCLEOTIDE SEQUENCE [LARGE SCALE GENOMIC DNA]</scope>
    <source>
        <strain evidence="2 3">R602</strain>
        <plasmid evidence="2 3">pRgalR602c</plasmid>
    </source>
</reference>
<organism evidence="2 3">
    <name type="scientific">Rhizobium gallicum bv. gallicum R602sp</name>
    <dbReference type="NCBI Taxonomy" id="1041138"/>
    <lineage>
        <taxon>Bacteria</taxon>
        <taxon>Pseudomonadati</taxon>
        <taxon>Pseudomonadota</taxon>
        <taxon>Alphaproteobacteria</taxon>
        <taxon>Hyphomicrobiales</taxon>
        <taxon>Rhizobiaceae</taxon>
        <taxon>Rhizobium/Agrobacterium group</taxon>
        <taxon>Rhizobium</taxon>
    </lineage>
</organism>
<evidence type="ECO:0000313" key="2">
    <source>
        <dbReference type="EMBL" id="AJD46341.1"/>
    </source>
</evidence>
<sequence>MLQSTAAGQLLPSRTPRHAPSRQNKPRRPHAISLPPPRLIEQTIAIASVWSSIATRWMVSATRASFPAPRYKVLADTNSWRLIERFRANDAVLPMTLDYADERADQPSD</sequence>
<dbReference type="Proteomes" id="UP000031368">
    <property type="component" value="Plasmid pRgalR602c"/>
</dbReference>
<keyword evidence="2" id="KW-0614">Plasmid</keyword>
<accession>A0A0B4XGY2</accession>
<feature type="compositionally biased region" description="Basic residues" evidence="1">
    <location>
        <begin position="15"/>
        <end position="30"/>
    </location>
</feature>
<protein>
    <submittedName>
        <fullName evidence="2">Uncharacterized protein</fullName>
    </submittedName>
</protein>
<name>A0A0B4XGY2_9HYPH</name>
<dbReference type="AlphaFoldDB" id="A0A0B4XGY2"/>
<proteinExistence type="predicted"/>
<dbReference type="KEGG" id="rga:RGR602_PC02322"/>
<feature type="region of interest" description="Disordered" evidence="1">
    <location>
        <begin position="1"/>
        <end position="35"/>
    </location>
</feature>
<dbReference type="EMBL" id="CP006880">
    <property type="protein sequence ID" value="AJD46341.1"/>
    <property type="molecule type" value="Genomic_DNA"/>
</dbReference>